<evidence type="ECO:0000256" key="3">
    <source>
        <dbReference type="ARBA" id="ARBA00022670"/>
    </source>
</evidence>
<gene>
    <name evidence="10" type="ORF">C0Q70_09992</name>
</gene>
<dbReference type="OrthoDB" id="6475849at2759"/>
<evidence type="ECO:0000256" key="7">
    <source>
        <dbReference type="ARBA" id="ARBA00023049"/>
    </source>
</evidence>
<dbReference type="InterPro" id="IPR018497">
    <property type="entry name" value="Peptidase_M13_C"/>
</dbReference>
<evidence type="ECO:0000256" key="1">
    <source>
        <dbReference type="ARBA" id="ARBA00001947"/>
    </source>
</evidence>
<keyword evidence="6" id="KW-0862">Zinc</keyword>
<dbReference type="InterPro" id="IPR000718">
    <property type="entry name" value="Peptidase_M13"/>
</dbReference>
<dbReference type="PANTHER" id="PTHR11733:SF167">
    <property type="entry name" value="FI17812P1-RELATED"/>
    <property type="match status" value="1"/>
</dbReference>
<name>A0A2T7PBB9_POMCA</name>
<dbReference type="InterPro" id="IPR008753">
    <property type="entry name" value="Peptidase_M13_N"/>
</dbReference>
<dbReference type="GO" id="GO:0016485">
    <property type="term" value="P:protein processing"/>
    <property type="evidence" value="ECO:0007669"/>
    <property type="project" value="TreeGrafter"/>
</dbReference>
<dbReference type="GO" id="GO:0004222">
    <property type="term" value="F:metalloendopeptidase activity"/>
    <property type="evidence" value="ECO:0007669"/>
    <property type="project" value="InterPro"/>
</dbReference>
<evidence type="ECO:0000259" key="9">
    <source>
        <dbReference type="Pfam" id="PF05649"/>
    </source>
</evidence>
<evidence type="ECO:0000313" key="11">
    <source>
        <dbReference type="Proteomes" id="UP000245119"/>
    </source>
</evidence>
<dbReference type="SUPFAM" id="SSF55486">
    <property type="entry name" value="Metalloproteases ('zincins'), catalytic domain"/>
    <property type="match status" value="1"/>
</dbReference>
<dbReference type="PRINTS" id="PR00786">
    <property type="entry name" value="NEPRILYSIN"/>
</dbReference>
<dbReference type="GO" id="GO:0005886">
    <property type="term" value="C:plasma membrane"/>
    <property type="evidence" value="ECO:0007669"/>
    <property type="project" value="TreeGrafter"/>
</dbReference>
<dbReference type="CDD" id="cd08662">
    <property type="entry name" value="M13"/>
    <property type="match status" value="1"/>
</dbReference>
<reference evidence="10 11" key="1">
    <citation type="submission" date="2018-04" db="EMBL/GenBank/DDBJ databases">
        <title>The genome of golden apple snail Pomacea canaliculata provides insight into stress tolerance and invasive adaptation.</title>
        <authorList>
            <person name="Liu C."/>
            <person name="Liu B."/>
            <person name="Ren Y."/>
            <person name="Zhang Y."/>
            <person name="Wang H."/>
            <person name="Li S."/>
            <person name="Jiang F."/>
            <person name="Yin L."/>
            <person name="Zhang G."/>
            <person name="Qian W."/>
            <person name="Fan W."/>
        </authorList>
    </citation>
    <scope>NUCLEOTIDE SEQUENCE [LARGE SCALE GENOMIC DNA]</scope>
    <source>
        <strain evidence="10">SZHN2017</strain>
        <tissue evidence="10">Muscle</tissue>
    </source>
</reference>
<comment type="similarity">
    <text evidence="2">Belongs to the peptidase M13 family.</text>
</comment>
<keyword evidence="7" id="KW-0482">Metalloprotease</keyword>
<dbReference type="EMBL" id="PZQS01000005">
    <property type="protein sequence ID" value="PVD30717.1"/>
    <property type="molecule type" value="Genomic_DNA"/>
</dbReference>
<feature type="domain" description="Peptidase M13 C-terminal" evidence="8">
    <location>
        <begin position="452"/>
        <end position="660"/>
    </location>
</feature>
<evidence type="ECO:0000256" key="4">
    <source>
        <dbReference type="ARBA" id="ARBA00022723"/>
    </source>
</evidence>
<evidence type="ECO:0000259" key="8">
    <source>
        <dbReference type="Pfam" id="PF01431"/>
    </source>
</evidence>
<keyword evidence="3" id="KW-0645">Protease</keyword>
<keyword evidence="4" id="KW-0479">Metal-binding</keyword>
<evidence type="ECO:0000256" key="6">
    <source>
        <dbReference type="ARBA" id="ARBA00022833"/>
    </source>
</evidence>
<protein>
    <recommendedName>
        <fullName evidence="12">Peptidase M13 N-terminal domain-containing protein</fullName>
    </recommendedName>
</protein>
<dbReference type="Pfam" id="PF05649">
    <property type="entry name" value="Peptidase_M13_N"/>
    <property type="match status" value="1"/>
</dbReference>
<proteinExistence type="inferred from homology"/>
<sequence>MAMDDSHDPCVDFYRYACGGWITGPISQRLKMGVRSLDSTQQQTSWMLMAMLSAPRRDGELNSVRLAKTLFHSCQDDVEIQNRALVPFMKIFSELKEMVADKSVVTDDLADLLVKVGSLGLHPLIDFGVKPDKENTTVNVIYLEQPHLNVERYLYFYQKFENYYIQTVMKAMNIVDPDPEWSNPTRAARIVQFEKQLANITFTPVEMRDQKMIYSPTTLERLESKYSSFNWSAFLIGNFHHVDLDLKLSPTEKIVLSHQRYFDDLFTLLMTMPDDTVVDFIIWSFVMSFRMAMPPALRSILLSYRTQYLGVDRAQWSRQLTCVGITASTMPRAVSRLYITSNFSPATISATEEMINGILKSLIVVLKTLEWMTPETRERAIDKVRKMKVDVGFSSEEISDNFLNNYYQGLVLSNNTFLENFITLSKFLSKKSWSQLRKPATVKWISPASDVNAFYLPTKNRIFLPAGVLQSPMFSVNNVTQALNYGSLGAIIGHEILHGFDDVGMHYDDSGNMKDWWKHSDKEKFQERKDCMVHQYSNFKDKELNLSMNGRLTLGENIADNGGIKIAFKAFVQYLRDHNLQDHPVSYPGLRSLTQAQLFFLSFAQTWCSDRNPIERFAQVKSDVHALTHFRVLGTLQNSADFANTFSCPLASPMNPIHKCLVW</sequence>
<keyword evidence="11" id="KW-1185">Reference proteome</keyword>
<dbReference type="Gene3D" id="3.40.390.10">
    <property type="entry name" value="Collagenase (Catalytic Domain)"/>
    <property type="match status" value="1"/>
</dbReference>
<dbReference type="Proteomes" id="UP000245119">
    <property type="component" value="Linkage Group LG5"/>
</dbReference>
<evidence type="ECO:0000256" key="2">
    <source>
        <dbReference type="ARBA" id="ARBA00007357"/>
    </source>
</evidence>
<accession>A0A2T7PBB9</accession>
<dbReference type="GO" id="GO:0046872">
    <property type="term" value="F:metal ion binding"/>
    <property type="evidence" value="ECO:0007669"/>
    <property type="project" value="UniProtKB-KW"/>
</dbReference>
<dbReference type="InterPro" id="IPR042089">
    <property type="entry name" value="Peptidase_M13_dom_2"/>
</dbReference>
<dbReference type="AlphaFoldDB" id="A0A2T7PBB9"/>
<comment type="caution">
    <text evidence="10">The sequence shown here is derived from an EMBL/GenBank/DDBJ whole genome shotgun (WGS) entry which is preliminary data.</text>
</comment>
<evidence type="ECO:0008006" key="12">
    <source>
        <dbReference type="Google" id="ProtNLM"/>
    </source>
</evidence>
<organism evidence="10 11">
    <name type="scientific">Pomacea canaliculata</name>
    <name type="common">Golden apple snail</name>
    <dbReference type="NCBI Taxonomy" id="400727"/>
    <lineage>
        <taxon>Eukaryota</taxon>
        <taxon>Metazoa</taxon>
        <taxon>Spiralia</taxon>
        <taxon>Lophotrochozoa</taxon>
        <taxon>Mollusca</taxon>
        <taxon>Gastropoda</taxon>
        <taxon>Caenogastropoda</taxon>
        <taxon>Architaenioglossa</taxon>
        <taxon>Ampullarioidea</taxon>
        <taxon>Ampullariidae</taxon>
        <taxon>Pomacea</taxon>
    </lineage>
</organism>
<dbReference type="Gene3D" id="1.10.1380.10">
    <property type="entry name" value="Neutral endopeptidase , domain2"/>
    <property type="match status" value="1"/>
</dbReference>
<dbReference type="Pfam" id="PF01431">
    <property type="entry name" value="Peptidase_M13"/>
    <property type="match status" value="1"/>
</dbReference>
<comment type="cofactor">
    <cofactor evidence="1">
        <name>Zn(2+)</name>
        <dbReference type="ChEBI" id="CHEBI:29105"/>
    </cofactor>
</comment>
<dbReference type="InterPro" id="IPR024079">
    <property type="entry name" value="MetalloPept_cat_dom_sf"/>
</dbReference>
<dbReference type="PROSITE" id="PS51885">
    <property type="entry name" value="NEPRILYSIN"/>
    <property type="match status" value="1"/>
</dbReference>
<keyword evidence="5" id="KW-0378">Hydrolase</keyword>
<feature type="domain" description="Peptidase M13 N-terminal" evidence="9">
    <location>
        <begin position="9"/>
        <end position="393"/>
    </location>
</feature>
<evidence type="ECO:0000256" key="5">
    <source>
        <dbReference type="ARBA" id="ARBA00022801"/>
    </source>
</evidence>
<dbReference type="PANTHER" id="PTHR11733">
    <property type="entry name" value="ZINC METALLOPROTEASE FAMILY M13 NEPRILYSIN-RELATED"/>
    <property type="match status" value="1"/>
</dbReference>
<evidence type="ECO:0000313" key="10">
    <source>
        <dbReference type="EMBL" id="PVD30717.1"/>
    </source>
</evidence>